<proteinExistence type="inferred from homology"/>
<feature type="transmembrane region" description="Helical" evidence="8">
    <location>
        <begin position="336"/>
        <end position="356"/>
    </location>
</feature>
<feature type="transmembrane region" description="Helical" evidence="8">
    <location>
        <begin position="148"/>
        <end position="167"/>
    </location>
</feature>
<dbReference type="OrthoDB" id="2078716at2"/>
<accession>A0A0A3J341</accession>
<evidence type="ECO:0000256" key="1">
    <source>
        <dbReference type="ARBA" id="ARBA00004141"/>
    </source>
</evidence>
<keyword evidence="6 8" id="KW-1133">Transmembrane helix</keyword>
<dbReference type="eggNOG" id="COG0531">
    <property type="taxonomic scope" value="Bacteria"/>
</dbReference>
<reference evidence="9 10" key="1">
    <citation type="submission" date="2014-02" db="EMBL/GenBank/DDBJ databases">
        <title>Draft genome sequence of Lysinibacillus massiliensis CCUG 49529.</title>
        <authorList>
            <person name="Zhang F."/>
            <person name="Wang G."/>
            <person name="Zhang L."/>
        </authorList>
    </citation>
    <scope>NUCLEOTIDE SEQUENCE [LARGE SCALE GENOMIC DNA]</scope>
    <source>
        <strain evidence="9 10">CCUG 49529</strain>
    </source>
</reference>
<dbReference type="PANTHER" id="PTHR34975">
    <property type="entry name" value="SPORE GERMINATION PROTEIN A2"/>
    <property type="match status" value="1"/>
</dbReference>
<feature type="transmembrane region" description="Helical" evidence="8">
    <location>
        <begin position="217"/>
        <end position="241"/>
    </location>
</feature>
<comment type="subcellular location">
    <subcellularLocation>
        <location evidence="1">Membrane</location>
        <topology evidence="1">Multi-pass membrane protein</topology>
    </subcellularLocation>
</comment>
<evidence type="ECO:0000256" key="5">
    <source>
        <dbReference type="ARBA" id="ARBA00022692"/>
    </source>
</evidence>
<evidence type="ECO:0000256" key="7">
    <source>
        <dbReference type="ARBA" id="ARBA00023136"/>
    </source>
</evidence>
<dbReference type="GO" id="GO:0009847">
    <property type="term" value="P:spore germination"/>
    <property type="evidence" value="ECO:0007669"/>
    <property type="project" value="InterPro"/>
</dbReference>
<feature type="transmembrane region" description="Helical" evidence="8">
    <location>
        <begin position="187"/>
        <end position="205"/>
    </location>
</feature>
<dbReference type="EMBL" id="JPVQ01000008">
    <property type="protein sequence ID" value="KGR91316.1"/>
    <property type="molecule type" value="Genomic_DNA"/>
</dbReference>
<evidence type="ECO:0000313" key="10">
    <source>
        <dbReference type="Proteomes" id="UP000030595"/>
    </source>
</evidence>
<name>A0A0A3J341_9BACL</name>
<feature type="transmembrane region" description="Helical" evidence="8">
    <location>
        <begin position="272"/>
        <end position="293"/>
    </location>
</feature>
<dbReference type="Gene3D" id="1.20.1740.10">
    <property type="entry name" value="Amino acid/polyamine transporter I"/>
    <property type="match status" value="1"/>
</dbReference>
<dbReference type="AlphaFoldDB" id="A0A0A3J341"/>
<feature type="transmembrane region" description="Helical" evidence="8">
    <location>
        <begin position="87"/>
        <end position="109"/>
    </location>
</feature>
<keyword evidence="10" id="KW-1185">Reference proteome</keyword>
<evidence type="ECO:0000256" key="6">
    <source>
        <dbReference type="ARBA" id="ARBA00022989"/>
    </source>
</evidence>
<evidence type="ECO:0000256" key="3">
    <source>
        <dbReference type="ARBA" id="ARBA00022448"/>
    </source>
</evidence>
<feature type="transmembrane region" description="Helical" evidence="8">
    <location>
        <begin position="121"/>
        <end position="141"/>
    </location>
</feature>
<gene>
    <name evidence="9" type="ORF">CD30_06740</name>
</gene>
<evidence type="ECO:0000256" key="8">
    <source>
        <dbReference type="SAM" id="Phobius"/>
    </source>
</evidence>
<protein>
    <submittedName>
        <fullName evidence="9">Spore gernimation protein</fullName>
    </submittedName>
</protein>
<feature type="transmembrane region" description="Helical" evidence="8">
    <location>
        <begin position="12"/>
        <end position="34"/>
    </location>
</feature>
<dbReference type="GO" id="GO:0016020">
    <property type="term" value="C:membrane"/>
    <property type="evidence" value="ECO:0007669"/>
    <property type="project" value="UniProtKB-SubCell"/>
</dbReference>
<dbReference type="NCBIfam" id="TIGR00912">
    <property type="entry name" value="2A0309"/>
    <property type="match status" value="1"/>
</dbReference>
<organism evidence="9 10">
    <name type="scientific">Ureibacillus massiliensis 4400831 = CIP 108448 = CCUG 49529</name>
    <dbReference type="NCBI Taxonomy" id="1211035"/>
    <lineage>
        <taxon>Bacteria</taxon>
        <taxon>Bacillati</taxon>
        <taxon>Bacillota</taxon>
        <taxon>Bacilli</taxon>
        <taxon>Bacillales</taxon>
        <taxon>Caryophanaceae</taxon>
        <taxon>Ureibacillus</taxon>
    </lineage>
</organism>
<keyword evidence="7 8" id="KW-0472">Membrane</keyword>
<keyword evidence="5 8" id="KW-0812">Transmembrane</keyword>
<evidence type="ECO:0000256" key="4">
    <source>
        <dbReference type="ARBA" id="ARBA00022544"/>
    </source>
</evidence>
<feature type="transmembrane region" description="Helical" evidence="8">
    <location>
        <begin position="305"/>
        <end position="324"/>
    </location>
</feature>
<dbReference type="Proteomes" id="UP000030595">
    <property type="component" value="Unassembled WGS sequence"/>
</dbReference>
<comment type="caution">
    <text evidence="9">The sequence shown here is derived from an EMBL/GenBank/DDBJ whole genome shotgun (WGS) entry which is preliminary data.</text>
</comment>
<feature type="transmembrane region" description="Helical" evidence="8">
    <location>
        <begin position="40"/>
        <end position="66"/>
    </location>
</feature>
<dbReference type="InterPro" id="IPR004761">
    <property type="entry name" value="Spore_GerAB"/>
</dbReference>
<evidence type="ECO:0000256" key="2">
    <source>
        <dbReference type="ARBA" id="ARBA00007998"/>
    </source>
</evidence>
<keyword evidence="4" id="KW-0309">Germination</keyword>
<dbReference type="Pfam" id="PF03845">
    <property type="entry name" value="Spore_permease"/>
    <property type="match status" value="1"/>
</dbReference>
<sequence length="376" mass="41994">MEEKVKLSPFELSVLTILFTAGTTFLVIPSSMTAESEQDAWLSALIGMAICTGLAYFFIVCGRAMGDKNYIQYLEDVYGKILGKIMGILYVFFSFIGTATLLSYFGFFTTTQMLPNTPIEIMHILLALLVIFVVRAGLEVLARTGEQLIIWVILLLLTLIIFLMPEFKHEHLTPLYEASAMNHLKAALNFVATAGFPLVLFLMIYPKHINRPDHAKWNFITGTIIGTGAVTIIIILCILVLGPSTTARQLYPSYVLAKTVSIFDIIERIESIIGGIWVITIFFKTAIYFYACAVGFAQVLEVKTYRFLVIPMGVLAALYATVVYPNIEYMIHWDSSYWISYTAIMGFVLPLITLIVDKMKKAIKSKKATANSSNTS</sequence>
<comment type="similarity">
    <text evidence="2">Belongs to the amino acid-polyamine-organocation (APC) superfamily. Spore germination protein (SGP) (TC 2.A.3.9) family.</text>
</comment>
<dbReference type="RefSeq" id="WP_036174184.1">
    <property type="nucleotide sequence ID" value="NZ_AVCZ01000008.1"/>
</dbReference>
<dbReference type="PANTHER" id="PTHR34975:SF2">
    <property type="entry name" value="SPORE GERMINATION PROTEIN A2"/>
    <property type="match status" value="1"/>
</dbReference>
<keyword evidence="3" id="KW-0813">Transport</keyword>
<evidence type="ECO:0000313" key="9">
    <source>
        <dbReference type="EMBL" id="KGR91316.1"/>
    </source>
</evidence>